<feature type="active site" description="Proton donor" evidence="3">
    <location>
        <position position="289"/>
    </location>
</feature>
<feature type="compositionally biased region" description="Basic and acidic residues" evidence="6">
    <location>
        <begin position="202"/>
        <end position="212"/>
    </location>
</feature>
<evidence type="ECO:0000313" key="9">
    <source>
        <dbReference type="Proteomes" id="UP000323011"/>
    </source>
</evidence>
<evidence type="ECO:0000259" key="7">
    <source>
        <dbReference type="PROSITE" id="PS51845"/>
    </source>
</evidence>
<feature type="binding site" evidence="4">
    <location>
        <position position="517"/>
    </location>
    <ligand>
        <name>AMP</name>
        <dbReference type="ChEBI" id="CHEBI:456215"/>
    </ligand>
</feature>
<dbReference type="SUPFAM" id="SSF109604">
    <property type="entry name" value="HD-domain/PDEase-like"/>
    <property type="match status" value="1"/>
</dbReference>
<dbReference type="Proteomes" id="UP000323011">
    <property type="component" value="Unassembled WGS sequence"/>
</dbReference>
<dbReference type="AlphaFoldDB" id="A0A5A8CH79"/>
<feature type="compositionally biased region" description="Acidic residues" evidence="6">
    <location>
        <begin position="936"/>
        <end position="946"/>
    </location>
</feature>
<feature type="region of interest" description="Disordered" evidence="6">
    <location>
        <begin position="426"/>
        <end position="449"/>
    </location>
</feature>
<dbReference type="InterPro" id="IPR008893">
    <property type="entry name" value="WGR_domain"/>
</dbReference>
<feature type="binding site" evidence="5">
    <location>
        <position position="330"/>
    </location>
    <ligand>
        <name>Zn(2+)</name>
        <dbReference type="ChEBI" id="CHEBI:29105"/>
        <label>2</label>
    </ligand>
</feature>
<evidence type="ECO:0000313" key="8">
    <source>
        <dbReference type="EMBL" id="KAA0152395.1"/>
    </source>
</evidence>
<name>A0A5A8CH79_CAFRO</name>
<dbReference type="SMART" id="SM00773">
    <property type="entry name" value="WGR"/>
    <property type="match status" value="1"/>
</dbReference>
<dbReference type="EMBL" id="VLTN01000021">
    <property type="protein sequence ID" value="KAA0152395.1"/>
    <property type="molecule type" value="Genomic_DNA"/>
</dbReference>
<dbReference type="PANTHER" id="PTHR11347">
    <property type="entry name" value="CYCLIC NUCLEOTIDE PHOSPHODIESTERASE"/>
    <property type="match status" value="1"/>
</dbReference>
<evidence type="ECO:0000256" key="2">
    <source>
        <dbReference type="ARBA" id="ARBA00022801"/>
    </source>
</evidence>
<keyword evidence="9" id="KW-1185">Reference proteome</keyword>
<feature type="domain" description="PDEase" evidence="7">
    <location>
        <begin position="283"/>
        <end position="561"/>
    </location>
</feature>
<organism evidence="8 9">
    <name type="scientific">Cafeteria roenbergensis</name>
    <name type="common">Marine flagellate</name>
    <dbReference type="NCBI Taxonomy" id="33653"/>
    <lineage>
        <taxon>Eukaryota</taxon>
        <taxon>Sar</taxon>
        <taxon>Stramenopiles</taxon>
        <taxon>Bigyra</taxon>
        <taxon>Opalozoa</taxon>
        <taxon>Bicosoecida</taxon>
        <taxon>Cafeteriaceae</taxon>
        <taxon>Cafeteria</taxon>
    </lineage>
</organism>
<dbReference type="InterPro" id="IPR049809">
    <property type="entry name" value="YehF/YfeS-like_WGR"/>
</dbReference>
<dbReference type="Gene3D" id="1.10.1300.10">
    <property type="entry name" value="3'5'-cyclic nucleotide phosphodiesterase, catalytic domain"/>
    <property type="match status" value="1"/>
</dbReference>
<feature type="region of interest" description="Disordered" evidence="6">
    <location>
        <begin position="887"/>
        <end position="980"/>
    </location>
</feature>
<dbReference type="InterPro" id="IPR036971">
    <property type="entry name" value="PDEase_catalytic_dom_sf"/>
</dbReference>
<dbReference type="PROSITE" id="PS51845">
    <property type="entry name" value="PDEASE_I_2"/>
    <property type="match status" value="1"/>
</dbReference>
<dbReference type="GO" id="GO:0046872">
    <property type="term" value="F:metal ion binding"/>
    <property type="evidence" value="ECO:0007669"/>
    <property type="project" value="UniProtKB-KW"/>
</dbReference>
<feature type="compositionally biased region" description="Basic residues" evidence="6">
    <location>
        <begin position="915"/>
        <end position="926"/>
    </location>
</feature>
<feature type="binding site" evidence="4">
    <location>
        <begin position="289"/>
        <end position="293"/>
    </location>
    <ligand>
        <name>AMP</name>
        <dbReference type="ChEBI" id="CHEBI:456215"/>
    </ligand>
</feature>
<dbReference type="Gene3D" id="2.20.140.10">
    <property type="entry name" value="WGR domain"/>
    <property type="match status" value="1"/>
</dbReference>
<comment type="caution">
    <text evidence="8">The sequence shown here is derived from an EMBL/GenBank/DDBJ whole genome shotgun (WGS) entry which is preliminary data.</text>
</comment>
<feature type="compositionally biased region" description="Polar residues" evidence="6">
    <location>
        <begin position="80"/>
        <end position="90"/>
    </location>
</feature>
<keyword evidence="2" id="KW-0378">Hydrolase</keyword>
<feature type="binding site" evidence="4">
    <location>
        <position position="465"/>
    </location>
    <ligand>
        <name>AMP</name>
        <dbReference type="ChEBI" id="CHEBI:456215"/>
    </ligand>
</feature>
<feature type="region of interest" description="Disordered" evidence="6">
    <location>
        <begin position="172"/>
        <end position="247"/>
    </location>
</feature>
<feature type="binding site" evidence="5">
    <location>
        <position position="293"/>
    </location>
    <ligand>
        <name>Zn(2+)</name>
        <dbReference type="ChEBI" id="CHEBI:29105"/>
        <label>1</label>
    </ligand>
</feature>
<accession>A0A5A8CH79</accession>
<feature type="binding site" evidence="5">
    <location>
        <position position="330"/>
    </location>
    <ligand>
        <name>Zn(2+)</name>
        <dbReference type="ChEBI" id="CHEBI:29105"/>
        <label>1</label>
    </ligand>
</feature>
<dbReference type="PRINTS" id="PR00387">
    <property type="entry name" value="PDIESTERASE1"/>
</dbReference>
<dbReference type="Pfam" id="PF00233">
    <property type="entry name" value="PDEase_I"/>
    <property type="match status" value="1"/>
</dbReference>
<feature type="region of interest" description="Disordered" evidence="6">
    <location>
        <begin position="56"/>
        <end position="154"/>
    </location>
</feature>
<protein>
    <recommendedName>
        <fullName evidence="7">PDEase domain-containing protein</fullName>
    </recommendedName>
</protein>
<dbReference type="CDD" id="cd07996">
    <property type="entry name" value="WGR_MMR_like"/>
    <property type="match status" value="1"/>
</dbReference>
<feature type="compositionally biased region" description="Polar residues" evidence="6">
    <location>
        <begin position="232"/>
        <end position="247"/>
    </location>
</feature>
<dbReference type="InterPro" id="IPR023088">
    <property type="entry name" value="PDEase"/>
</dbReference>
<dbReference type="GO" id="GO:0007165">
    <property type="term" value="P:signal transduction"/>
    <property type="evidence" value="ECO:0007669"/>
    <property type="project" value="InterPro"/>
</dbReference>
<feature type="binding site" evidence="5">
    <location>
        <position position="465"/>
    </location>
    <ligand>
        <name>Zn(2+)</name>
        <dbReference type="ChEBI" id="CHEBI:29105"/>
        <label>1</label>
    </ligand>
</feature>
<feature type="compositionally biased region" description="Basic residues" evidence="6">
    <location>
        <begin position="970"/>
        <end position="980"/>
    </location>
</feature>
<feature type="binding site" evidence="4">
    <location>
        <position position="330"/>
    </location>
    <ligand>
        <name>AMP</name>
        <dbReference type="ChEBI" id="CHEBI:456215"/>
    </ligand>
</feature>
<feature type="compositionally biased region" description="Low complexity" evidence="6">
    <location>
        <begin position="114"/>
        <end position="137"/>
    </location>
</feature>
<dbReference type="GO" id="GO:0004114">
    <property type="term" value="F:3',5'-cyclic-nucleotide phosphodiesterase activity"/>
    <property type="evidence" value="ECO:0007669"/>
    <property type="project" value="InterPro"/>
</dbReference>
<gene>
    <name evidence="8" type="ORF">FNF29_03961</name>
</gene>
<feature type="binding site" evidence="5">
    <location>
        <position position="329"/>
    </location>
    <ligand>
        <name>Zn(2+)</name>
        <dbReference type="ChEBI" id="CHEBI:29105"/>
        <label>1</label>
    </ligand>
</feature>
<evidence type="ECO:0000256" key="5">
    <source>
        <dbReference type="PIRSR" id="PIRSR623088-3"/>
    </source>
</evidence>
<keyword evidence="1 5" id="KW-0479">Metal-binding</keyword>
<dbReference type="InterPro" id="IPR002073">
    <property type="entry name" value="PDEase_catalytic_dom"/>
</dbReference>
<sequence>MEAEAQLGTADSALGFVLEQAQADPWIIKRLQAMGSLGGKNKFLAAASAVMMAMKSKKSRRRSSAPADTVSRVAQGWRQALSSDEGTPSESALDGAEGGADQSDDDAEGAAPPLGTSATAASGLGSAGGSLCSSRSSVRQPAPSGADASPVACRQARRNRVSVALRIAALDSAPPSPVVGTPDDADAFDAASASPAPVVELRSGRSGRDGHARVSSAGVAVPVPLGHRRNSSRGNLASSASTPSGAVSVASSHRSVGAWPWEWEIDVHPGAARRIAALIASLYRGNLYHSALHAADVLHAARHALVSGGLGARLAAPSRVAFVLAAAAHDAGHPGVNNIYLTATAHPLALRYGDASPLERMHAASLLELVHACPEADVMSSWSATSRRAALKLAFQCIVHTDNAGHFAMVDRLKARGALITAADDSASAADAPGHSPDPRGGPLDLSPGSEDEQLVAMASLHAADISNPYRHWELNCRWGDFVTHEFWLQGRREHAAGVPVGPANDATAAAPKPFVQAGFAKAFCLPLLCGVAGLGVVDVQPWVDQLQRNVATYECLARHVRAVIALRQPSAAAAASSGLAASTASGADEDVFVVSDSLEAIDEGVAAEEADAEPRTPDPLGPLAATMAGAGRFPAYLEYVGNGSNKFYSIERDGTRVVMRNGRNGYAGVGHVKNFASDAQAEGFAHKQLAAKLGKGYILLAPDVFELGEAEPLPPAPAGPVRQRLGEPGRRLAVRGSSAPRAAAKALSKAKAVEKQAGAAAEALSGGLALFLRQPRQSGVWWACALPAGAAPTVTVRRGVAGDTGRWAIHHFEDRAQARAFCVDRARQLLANGFKPELLPPELRVAALSHHSRFASPLHASTLTPPTMSFREVDEVLDGVWATAVPAARARSSQTSKKRGGPARGRAATGAAGRKPKAAPKKGARASRASQESNASDDDDDDGSESDGGGRGEGGKPAGEPEAAPSPLPRRRTRSRRAR</sequence>
<reference evidence="8 9" key="1">
    <citation type="submission" date="2019-07" db="EMBL/GenBank/DDBJ databases">
        <title>Genomes of Cafeteria roenbergensis.</title>
        <authorList>
            <person name="Fischer M.G."/>
            <person name="Hackl T."/>
            <person name="Roman M."/>
        </authorList>
    </citation>
    <scope>NUCLEOTIDE SEQUENCE [LARGE SCALE GENOMIC DNA]</scope>
    <source>
        <strain evidence="8 9">BVI</strain>
    </source>
</reference>
<evidence type="ECO:0000256" key="1">
    <source>
        <dbReference type="ARBA" id="ARBA00022723"/>
    </source>
</evidence>
<evidence type="ECO:0000256" key="4">
    <source>
        <dbReference type="PIRSR" id="PIRSR623088-2"/>
    </source>
</evidence>
<feature type="compositionally biased region" description="Low complexity" evidence="6">
    <location>
        <begin position="905"/>
        <end position="914"/>
    </location>
</feature>
<evidence type="ECO:0000256" key="6">
    <source>
        <dbReference type="SAM" id="MobiDB-lite"/>
    </source>
</evidence>
<feature type="compositionally biased region" description="Low complexity" evidence="6">
    <location>
        <begin position="188"/>
        <end position="197"/>
    </location>
</feature>
<evidence type="ECO:0000256" key="3">
    <source>
        <dbReference type="PIRSR" id="PIRSR623088-1"/>
    </source>
</evidence>
<proteinExistence type="predicted"/>
<dbReference type="Pfam" id="PF05406">
    <property type="entry name" value="WGR"/>
    <property type="match status" value="1"/>
</dbReference>